<dbReference type="EMBL" id="OGUS01000077">
    <property type="protein sequence ID" value="SPC07468.1"/>
    <property type="molecule type" value="Genomic_DNA"/>
</dbReference>
<dbReference type="Proteomes" id="UP000256862">
    <property type="component" value="Chromosome CO2235"/>
</dbReference>
<comment type="caution">
    <text evidence="1">The sequence shown here is derived from an EMBL/GenBank/DDBJ whole genome shotgun (WGS) entry which is preliminary data.</text>
</comment>
<reference evidence="1" key="2">
    <citation type="submission" date="2018-01" db="EMBL/GenBank/DDBJ databases">
        <authorList>
            <person name="Clerissi C."/>
        </authorList>
    </citation>
    <scope>NUCLEOTIDE SEQUENCE</scope>
    <source>
        <strain evidence="1">Cupriavidus oxalaticus LMG 2235</strain>
    </source>
</reference>
<dbReference type="EMBL" id="OGUS01000127">
    <property type="protein sequence ID" value="SPC16728.1"/>
    <property type="molecule type" value="Genomic_DNA"/>
</dbReference>
<dbReference type="AlphaFoldDB" id="A0A375FTD4"/>
<organism evidence="1 3">
    <name type="scientific">Cupriavidus oxalaticus</name>
    <dbReference type="NCBI Taxonomy" id="96344"/>
    <lineage>
        <taxon>Bacteria</taxon>
        <taxon>Pseudomonadati</taxon>
        <taxon>Pseudomonadota</taxon>
        <taxon>Betaproteobacteria</taxon>
        <taxon>Burkholderiales</taxon>
        <taxon>Burkholderiaceae</taxon>
        <taxon>Cupriavidus</taxon>
    </lineage>
</organism>
<evidence type="ECO:0000313" key="1">
    <source>
        <dbReference type="EMBL" id="SPC07468.1"/>
    </source>
</evidence>
<gene>
    <name evidence="2" type="ORF">CO2235_50015</name>
    <name evidence="1" type="ORF">CO2235_U700003</name>
</gene>
<evidence type="ECO:0000313" key="3">
    <source>
        <dbReference type="Proteomes" id="UP000256862"/>
    </source>
</evidence>
<protein>
    <submittedName>
        <fullName evidence="1">Uncharacterized protein</fullName>
    </submittedName>
</protein>
<accession>A0A375FTD4</accession>
<sequence>MLRMSGSRGSRLTAMTLFLHHDAPAETDPAEVACAACAPALQPASPAPRAARPTLFLETLLATRLELLSRDRVWPPHTMAQRQRVLLTLWAQRPEGLFEQHGTADSIDHCLHEAFASAAAGAKVQAAMALKRAYYLVCCTVSAGTSARKGAGGALDGHGSGIVTGNGLARGKG</sequence>
<evidence type="ECO:0000313" key="2">
    <source>
        <dbReference type="EMBL" id="SPC16728.1"/>
    </source>
</evidence>
<reference evidence="3" key="1">
    <citation type="submission" date="2018-01" db="EMBL/GenBank/DDBJ databases">
        <authorList>
            <person name="Gaut B.S."/>
            <person name="Morton B.R."/>
            <person name="Clegg M.T."/>
            <person name="Duvall M.R."/>
        </authorList>
    </citation>
    <scope>NUCLEOTIDE SEQUENCE [LARGE SCALE GENOMIC DNA]</scope>
</reference>
<name>A0A375FTD4_9BURK</name>
<proteinExistence type="predicted"/>